<proteinExistence type="inferred from homology"/>
<feature type="domain" description="Enolpyruvate transferase" evidence="16">
    <location>
        <begin position="7"/>
        <end position="118"/>
    </location>
</feature>
<dbReference type="GO" id="GO:0051301">
    <property type="term" value="P:cell division"/>
    <property type="evidence" value="ECO:0007669"/>
    <property type="project" value="UniProtKB-KW"/>
</dbReference>
<dbReference type="GO" id="GO:0008760">
    <property type="term" value="F:UDP-N-acetylglucosamine 1-carboxyvinyltransferase activity"/>
    <property type="evidence" value="ECO:0007669"/>
    <property type="project" value="UniProtKB-EC"/>
</dbReference>
<dbReference type="InterPro" id="IPR013792">
    <property type="entry name" value="RNA3'P_cycl/enolpyr_Trfase_a/b"/>
</dbReference>
<keyword evidence="8" id="KW-0131">Cell cycle</keyword>
<organism evidence="17">
    <name type="scientific">marine sediment metagenome</name>
    <dbReference type="NCBI Taxonomy" id="412755"/>
    <lineage>
        <taxon>unclassified sequences</taxon>
        <taxon>metagenomes</taxon>
        <taxon>ecological metagenomes</taxon>
    </lineage>
</organism>
<keyword evidence="5" id="KW-0808">Transferase</keyword>
<comment type="catalytic activity">
    <reaction evidence="15">
        <text>phosphoenolpyruvate + UDP-N-acetyl-alpha-D-glucosamine = UDP-N-acetyl-3-O-(1-carboxyvinyl)-alpha-D-glucosamine + phosphate</text>
        <dbReference type="Rhea" id="RHEA:18681"/>
        <dbReference type="ChEBI" id="CHEBI:43474"/>
        <dbReference type="ChEBI" id="CHEBI:57705"/>
        <dbReference type="ChEBI" id="CHEBI:58702"/>
        <dbReference type="ChEBI" id="CHEBI:68483"/>
        <dbReference type="EC" id="2.5.1.7"/>
    </reaction>
</comment>
<dbReference type="AlphaFoldDB" id="A0A0F9H8I6"/>
<evidence type="ECO:0000256" key="10">
    <source>
        <dbReference type="ARBA" id="ARBA00038367"/>
    </source>
</evidence>
<comment type="pathway">
    <text evidence="2">Cell wall biogenesis; peptidoglycan biosynthesis.</text>
</comment>
<accession>A0A0F9H8I6</accession>
<gene>
    <name evidence="17" type="ORF">LCGC14_1733850</name>
</gene>
<evidence type="ECO:0000256" key="9">
    <source>
        <dbReference type="ARBA" id="ARBA00023316"/>
    </source>
</evidence>
<evidence type="ECO:0000256" key="14">
    <source>
        <dbReference type="ARBA" id="ARBA00042842"/>
    </source>
</evidence>
<name>A0A0F9H8I6_9ZZZZ</name>
<dbReference type="GO" id="GO:0071555">
    <property type="term" value="P:cell wall organization"/>
    <property type="evidence" value="ECO:0007669"/>
    <property type="project" value="UniProtKB-KW"/>
</dbReference>
<dbReference type="InterPro" id="IPR001986">
    <property type="entry name" value="Enolpyruvate_Tfrase_dom"/>
</dbReference>
<evidence type="ECO:0000256" key="12">
    <source>
        <dbReference type="ARBA" id="ARBA00039754"/>
    </source>
</evidence>
<evidence type="ECO:0000256" key="8">
    <source>
        <dbReference type="ARBA" id="ARBA00023306"/>
    </source>
</evidence>
<evidence type="ECO:0000256" key="6">
    <source>
        <dbReference type="ARBA" id="ARBA00022960"/>
    </source>
</evidence>
<feature type="non-terminal residue" evidence="17">
    <location>
        <position position="118"/>
    </location>
</feature>
<dbReference type="SUPFAM" id="SSF55205">
    <property type="entry name" value="EPT/RTPC-like"/>
    <property type="match status" value="1"/>
</dbReference>
<evidence type="ECO:0000256" key="2">
    <source>
        <dbReference type="ARBA" id="ARBA00004752"/>
    </source>
</evidence>
<evidence type="ECO:0000256" key="13">
    <source>
        <dbReference type="ARBA" id="ARBA00042443"/>
    </source>
</evidence>
<dbReference type="PANTHER" id="PTHR43783">
    <property type="entry name" value="UDP-N-ACETYLGLUCOSAMINE 1-CARBOXYVINYLTRANSFERASE"/>
    <property type="match status" value="1"/>
</dbReference>
<comment type="subcellular location">
    <subcellularLocation>
        <location evidence="1">Cytoplasm</location>
    </subcellularLocation>
</comment>
<evidence type="ECO:0000313" key="17">
    <source>
        <dbReference type="EMBL" id="KKM07449.1"/>
    </source>
</evidence>
<evidence type="ECO:0000256" key="11">
    <source>
        <dbReference type="ARBA" id="ARBA00039108"/>
    </source>
</evidence>
<keyword evidence="4" id="KW-0132">Cell division</keyword>
<keyword evidence="6" id="KW-0133">Cell shape</keyword>
<dbReference type="GO" id="GO:0005737">
    <property type="term" value="C:cytoplasm"/>
    <property type="evidence" value="ECO:0007669"/>
    <property type="project" value="UniProtKB-SubCell"/>
</dbReference>
<dbReference type="PANTHER" id="PTHR43783:SF1">
    <property type="entry name" value="UDP-N-ACETYLGLUCOSAMINE 1-CARBOXYVINYLTRANSFERASE"/>
    <property type="match status" value="1"/>
</dbReference>
<comment type="caution">
    <text evidence="17">The sequence shown here is derived from an EMBL/GenBank/DDBJ whole genome shotgun (WGS) entry which is preliminary data.</text>
</comment>
<evidence type="ECO:0000256" key="3">
    <source>
        <dbReference type="ARBA" id="ARBA00022490"/>
    </source>
</evidence>
<protein>
    <recommendedName>
        <fullName evidence="12">UDP-N-acetylglucosamine 1-carboxyvinyltransferase</fullName>
        <ecNumber evidence="11">2.5.1.7</ecNumber>
    </recommendedName>
    <alternativeName>
        <fullName evidence="13">Enoylpyruvate transferase</fullName>
    </alternativeName>
    <alternativeName>
        <fullName evidence="14">UDP-N-acetylglucosamine enolpyruvyl transferase</fullName>
    </alternativeName>
</protein>
<dbReference type="GO" id="GO:0009252">
    <property type="term" value="P:peptidoglycan biosynthetic process"/>
    <property type="evidence" value="ECO:0007669"/>
    <property type="project" value="UniProtKB-KW"/>
</dbReference>
<evidence type="ECO:0000256" key="1">
    <source>
        <dbReference type="ARBA" id="ARBA00004496"/>
    </source>
</evidence>
<evidence type="ECO:0000256" key="7">
    <source>
        <dbReference type="ARBA" id="ARBA00022984"/>
    </source>
</evidence>
<evidence type="ECO:0000256" key="15">
    <source>
        <dbReference type="ARBA" id="ARBA00047527"/>
    </source>
</evidence>
<dbReference type="EMBL" id="LAZR01015770">
    <property type="protein sequence ID" value="KKM07449.1"/>
    <property type="molecule type" value="Genomic_DNA"/>
</dbReference>
<dbReference type="Pfam" id="PF00275">
    <property type="entry name" value="EPSP_synthase"/>
    <property type="match status" value="1"/>
</dbReference>
<evidence type="ECO:0000256" key="4">
    <source>
        <dbReference type="ARBA" id="ARBA00022618"/>
    </source>
</evidence>
<sequence length="118" mass="12655">MDQFIINGGRKLEGEIEVLGVKNGVLPMIAASIMGSKGTTIIHNVPALRDVTAMSKVVEALGSKVNYDPKTRTIVLDCQSINNYQAPYDLVKKMRASFLVTGTLLGRFNKAGVSFPGG</sequence>
<dbReference type="Gene3D" id="3.65.10.10">
    <property type="entry name" value="Enolpyruvate transferase domain"/>
    <property type="match status" value="2"/>
</dbReference>
<keyword evidence="9" id="KW-0961">Cell wall biogenesis/degradation</keyword>
<dbReference type="EC" id="2.5.1.7" evidence="11"/>
<dbReference type="InterPro" id="IPR036968">
    <property type="entry name" value="Enolpyruvate_Tfrase_sf"/>
</dbReference>
<dbReference type="GO" id="GO:0008360">
    <property type="term" value="P:regulation of cell shape"/>
    <property type="evidence" value="ECO:0007669"/>
    <property type="project" value="UniProtKB-KW"/>
</dbReference>
<evidence type="ECO:0000256" key="5">
    <source>
        <dbReference type="ARBA" id="ARBA00022679"/>
    </source>
</evidence>
<dbReference type="InterPro" id="IPR050068">
    <property type="entry name" value="MurA_subfamily"/>
</dbReference>
<evidence type="ECO:0000259" key="16">
    <source>
        <dbReference type="Pfam" id="PF00275"/>
    </source>
</evidence>
<comment type="similarity">
    <text evidence="10">Belongs to the EPSP synthase family. MurA subfamily.</text>
</comment>
<keyword evidence="3" id="KW-0963">Cytoplasm</keyword>
<reference evidence="17" key="1">
    <citation type="journal article" date="2015" name="Nature">
        <title>Complex archaea that bridge the gap between prokaryotes and eukaryotes.</title>
        <authorList>
            <person name="Spang A."/>
            <person name="Saw J.H."/>
            <person name="Jorgensen S.L."/>
            <person name="Zaremba-Niedzwiedzka K."/>
            <person name="Martijn J."/>
            <person name="Lind A.E."/>
            <person name="van Eijk R."/>
            <person name="Schleper C."/>
            <person name="Guy L."/>
            <person name="Ettema T.J."/>
        </authorList>
    </citation>
    <scope>NUCLEOTIDE SEQUENCE</scope>
</reference>
<keyword evidence="7" id="KW-0573">Peptidoglycan synthesis</keyword>